<keyword evidence="7" id="KW-1133">Transmembrane helix</keyword>
<dbReference type="InterPro" id="IPR051795">
    <property type="entry name" value="Glycosyl_Hydrlase_43"/>
</dbReference>
<keyword evidence="3 6" id="KW-0326">Glycosidase</keyword>
<keyword evidence="2 6" id="KW-0378">Hydrolase</keyword>
<protein>
    <submittedName>
        <fullName evidence="8">Uncharacterized protein</fullName>
    </submittedName>
</protein>
<dbReference type="STRING" id="2082308.A0A2K1QN61"/>
<feature type="transmembrane region" description="Helical" evidence="7">
    <location>
        <begin position="21"/>
        <end position="43"/>
    </location>
</feature>
<feature type="site" description="Important for catalytic activity, responsible for pKa modulation of the active site Glu and correct orientation of both the proton donor and substrate" evidence="5">
    <location>
        <position position="216"/>
    </location>
</feature>
<dbReference type="AlphaFoldDB" id="A0A2K1QN61"/>
<organism evidence="8 9">
    <name type="scientific">Sphaceloma murrayae</name>
    <dbReference type="NCBI Taxonomy" id="2082308"/>
    <lineage>
        <taxon>Eukaryota</taxon>
        <taxon>Fungi</taxon>
        <taxon>Dikarya</taxon>
        <taxon>Ascomycota</taxon>
        <taxon>Pezizomycotina</taxon>
        <taxon>Dothideomycetes</taxon>
        <taxon>Dothideomycetidae</taxon>
        <taxon>Myriangiales</taxon>
        <taxon>Elsinoaceae</taxon>
        <taxon>Sphaceloma</taxon>
    </lineage>
</organism>
<gene>
    <name evidence="8" type="ORF">CAC42_175</name>
</gene>
<keyword evidence="9" id="KW-1185">Reference proteome</keyword>
<dbReference type="InterPro" id="IPR023296">
    <property type="entry name" value="Glyco_hydro_beta-prop_sf"/>
</dbReference>
<evidence type="ECO:0000256" key="5">
    <source>
        <dbReference type="PIRSR" id="PIRSR606710-2"/>
    </source>
</evidence>
<reference evidence="8 9" key="1">
    <citation type="submission" date="2017-06" db="EMBL/GenBank/DDBJ databases">
        <title>Draft genome sequence of a variant of Elsinoe murrayae.</title>
        <authorList>
            <person name="Cheng Q."/>
        </authorList>
    </citation>
    <scope>NUCLEOTIDE SEQUENCE [LARGE SCALE GENOMIC DNA]</scope>
    <source>
        <strain evidence="8 9">CQ-2017a</strain>
    </source>
</reference>
<comment type="similarity">
    <text evidence="1 6">Belongs to the glycosyl hydrolase 43 family.</text>
</comment>
<dbReference type="InParanoid" id="A0A2K1QN61"/>
<evidence type="ECO:0000256" key="7">
    <source>
        <dbReference type="SAM" id="Phobius"/>
    </source>
</evidence>
<dbReference type="CDD" id="cd08999">
    <property type="entry name" value="GH43_ABN-like"/>
    <property type="match status" value="1"/>
</dbReference>
<dbReference type="Pfam" id="PF04616">
    <property type="entry name" value="Glyco_hydro_43"/>
    <property type="match status" value="1"/>
</dbReference>
<sequence length="388" mass="41886">MSKSSPSPSPTRSRFKDRRCLIISIAIVSCLIVAATVALAVLLTQDRTGRDEVVAGRPIPTTLPPTIPPINNGSIGLRGPVITPHFPDPGLLNVNGTWWAYATRARGGAARRTYIQVASSPDFENWAVLQNSDGSQRDALPELPRWVNQTRYDTWAPSVIQLAPDSFIMYYAATTVADNSGRFHCIGYALSQDPSGPFEASQEALICPLEEGGAIDPFAYQDRDGQRWLAYKIDGNARGNGGTCGNTNEPIVPTPLMLQRMSPDGRRLVGDPIRLLDHNGIADDGLIEAPAIARSPEGVYFLFFSKGCFSTSAYTVSYATASTITGPYDRKPRPLFQTGDFGLTGPGGACVLFDGRHMVFHAFVGGVQGRSRSMYTALLNITGETVTV</sequence>
<evidence type="ECO:0000256" key="2">
    <source>
        <dbReference type="ARBA" id="ARBA00022801"/>
    </source>
</evidence>
<dbReference type="Gene3D" id="2.115.10.20">
    <property type="entry name" value="Glycosyl hydrolase domain, family 43"/>
    <property type="match status" value="1"/>
</dbReference>
<proteinExistence type="inferred from homology"/>
<evidence type="ECO:0000256" key="1">
    <source>
        <dbReference type="ARBA" id="ARBA00009865"/>
    </source>
</evidence>
<feature type="active site" description="Proton acceptor" evidence="4">
    <location>
        <position position="88"/>
    </location>
</feature>
<evidence type="ECO:0000256" key="4">
    <source>
        <dbReference type="PIRSR" id="PIRSR606710-1"/>
    </source>
</evidence>
<comment type="caution">
    <text evidence="8">The sequence shown here is derived from an EMBL/GenBank/DDBJ whole genome shotgun (WGS) entry which is preliminary data.</text>
</comment>
<feature type="active site" description="Proton donor" evidence="4">
    <location>
        <position position="288"/>
    </location>
</feature>
<dbReference type="OrthoDB" id="3879658at2759"/>
<dbReference type="EMBL" id="NKHZ01000057">
    <property type="protein sequence ID" value="PNS16441.1"/>
    <property type="molecule type" value="Genomic_DNA"/>
</dbReference>
<evidence type="ECO:0000313" key="8">
    <source>
        <dbReference type="EMBL" id="PNS16441.1"/>
    </source>
</evidence>
<dbReference type="Proteomes" id="UP000243797">
    <property type="component" value="Unassembled WGS sequence"/>
</dbReference>
<evidence type="ECO:0000256" key="6">
    <source>
        <dbReference type="RuleBase" id="RU361187"/>
    </source>
</evidence>
<dbReference type="GO" id="GO:0004553">
    <property type="term" value="F:hydrolase activity, hydrolyzing O-glycosyl compounds"/>
    <property type="evidence" value="ECO:0007669"/>
    <property type="project" value="InterPro"/>
</dbReference>
<evidence type="ECO:0000313" key="9">
    <source>
        <dbReference type="Proteomes" id="UP000243797"/>
    </source>
</evidence>
<name>A0A2K1QN61_9PEZI</name>
<dbReference type="PROSITE" id="PS51257">
    <property type="entry name" value="PROKAR_LIPOPROTEIN"/>
    <property type="match status" value="1"/>
</dbReference>
<dbReference type="GO" id="GO:0005975">
    <property type="term" value="P:carbohydrate metabolic process"/>
    <property type="evidence" value="ECO:0007669"/>
    <property type="project" value="InterPro"/>
</dbReference>
<keyword evidence="7" id="KW-0472">Membrane</keyword>
<accession>A0A2K1QN61</accession>
<dbReference type="SUPFAM" id="SSF75005">
    <property type="entry name" value="Arabinanase/levansucrase/invertase"/>
    <property type="match status" value="1"/>
</dbReference>
<keyword evidence="7" id="KW-0812">Transmembrane</keyword>
<dbReference type="PANTHER" id="PTHR42812:SF5">
    <property type="entry name" value="ENDO-ARABINASE"/>
    <property type="match status" value="1"/>
</dbReference>
<dbReference type="InterPro" id="IPR006710">
    <property type="entry name" value="Glyco_hydro_43"/>
</dbReference>
<dbReference type="PANTHER" id="PTHR42812">
    <property type="entry name" value="BETA-XYLOSIDASE"/>
    <property type="match status" value="1"/>
</dbReference>
<evidence type="ECO:0000256" key="3">
    <source>
        <dbReference type="ARBA" id="ARBA00023295"/>
    </source>
</evidence>